<feature type="region of interest" description="Disordered" evidence="1">
    <location>
        <begin position="422"/>
        <end position="460"/>
    </location>
</feature>
<evidence type="ECO:0000313" key="3">
    <source>
        <dbReference type="Proteomes" id="UP000191522"/>
    </source>
</evidence>
<proteinExistence type="predicted"/>
<feature type="compositionally biased region" description="Basic and acidic residues" evidence="1">
    <location>
        <begin position="1"/>
        <end position="25"/>
    </location>
</feature>
<dbReference type="OMA" id="CHVHLFL"/>
<organism evidence="2 3">
    <name type="scientific">Penicillium decumbens</name>
    <dbReference type="NCBI Taxonomy" id="69771"/>
    <lineage>
        <taxon>Eukaryota</taxon>
        <taxon>Fungi</taxon>
        <taxon>Dikarya</taxon>
        <taxon>Ascomycota</taxon>
        <taxon>Pezizomycotina</taxon>
        <taxon>Eurotiomycetes</taxon>
        <taxon>Eurotiomycetidae</taxon>
        <taxon>Eurotiales</taxon>
        <taxon>Aspergillaceae</taxon>
        <taxon>Penicillium</taxon>
    </lineage>
</organism>
<evidence type="ECO:0000256" key="1">
    <source>
        <dbReference type="SAM" id="MobiDB-lite"/>
    </source>
</evidence>
<feature type="compositionally biased region" description="Polar residues" evidence="1">
    <location>
        <begin position="422"/>
        <end position="434"/>
    </location>
</feature>
<reference evidence="3" key="1">
    <citation type="journal article" date="2017" name="Nat. Microbiol.">
        <title>Global analysis of biosynthetic gene clusters reveals vast potential of secondary metabolite production in Penicillium species.</title>
        <authorList>
            <person name="Nielsen J.C."/>
            <person name="Grijseels S."/>
            <person name="Prigent S."/>
            <person name="Ji B."/>
            <person name="Dainat J."/>
            <person name="Nielsen K.F."/>
            <person name="Frisvad J.C."/>
            <person name="Workman M."/>
            <person name="Nielsen J."/>
        </authorList>
    </citation>
    <scope>NUCLEOTIDE SEQUENCE [LARGE SCALE GENOMIC DNA]</scope>
    <source>
        <strain evidence="3">IBT 11843</strain>
    </source>
</reference>
<feature type="region of interest" description="Disordered" evidence="1">
    <location>
        <begin position="1"/>
        <end position="26"/>
    </location>
</feature>
<keyword evidence="3" id="KW-1185">Reference proteome</keyword>
<dbReference type="InterPro" id="IPR011009">
    <property type="entry name" value="Kinase-like_dom_sf"/>
</dbReference>
<feature type="region of interest" description="Disordered" evidence="1">
    <location>
        <begin position="202"/>
        <end position="227"/>
    </location>
</feature>
<sequence>MSHQEIEELRRRLEEAERRQTEAERQTTLPEFLDACHAHLFLGLTVQEDRDSSTKGDPANVDDKLRPDKIREWTGFPKEQVAIWKDIMDTAFVTERHFSPLLALKVLGKEVRERMLSSELDLSYFERQTVESRVASVVKQLHSNPRLRQIFCLNGDVTFENHANTLTDESKVVADMESLSLTQEQPRRSGCLAAKQSGKVRLLPPAQSPARSQRATPPRQSRPRADQFCVYNKGPGGKVPGFIIEYKAPHKLSLAHINAGLQDMEVDQVVRYQQDETPEDICRRVVAAVITQTFSYMIKGGLEYGYVCTGEAFIFLRVLPDDPSTAYYYLSVPKEDVGETTGWTGDLNDDNRLHLTALGQGLAFTLRALRTPPRGTGWTNWAVTRLATWEMVYDDLLGEISEQNVPSSDFKPSSKYALANVASCNPSQGPTSSDLGDDSSDEFDSNTPSRRPPHCSFTQLPALSSLSTGTTQSQRGSRSKGKSRQYCTQQCLLGLRTTWGSLDRECPNVLDHGVDRHQIDLAMLIRLLDDQLSTDALWPNMDLGCESLHIHGTRGALFKVTLLSHGYTFVAKGSPIEFAESSKHEEVFVPVLVGSLVLRRSFSYDGIAEVVHLMFMGYAGETLAKRGEIDRHRLVRQAENALHAIHRLGVLHNGPILGNMIWNEETSHVMFIDFERARFQKRRAPLGPISPNQKRKREICTLDSSPNKRSTTFERETQRMRHGLES</sequence>
<comment type="caution">
    <text evidence="2">The sequence shown here is derived from an EMBL/GenBank/DDBJ whole genome shotgun (WGS) entry which is preliminary data.</text>
</comment>
<dbReference type="AlphaFoldDB" id="A0A1V6NUX8"/>
<feature type="compositionally biased region" description="Acidic residues" evidence="1">
    <location>
        <begin position="435"/>
        <end position="444"/>
    </location>
</feature>
<feature type="region of interest" description="Disordered" evidence="1">
    <location>
        <begin position="684"/>
        <end position="726"/>
    </location>
</feature>
<evidence type="ECO:0000313" key="2">
    <source>
        <dbReference type="EMBL" id="OQD68409.1"/>
    </source>
</evidence>
<accession>A0A1V6NUX8</accession>
<name>A0A1V6NUX8_PENDC</name>
<feature type="compositionally biased region" description="Basic and acidic residues" evidence="1">
    <location>
        <begin position="711"/>
        <end position="726"/>
    </location>
</feature>
<protein>
    <recommendedName>
        <fullName evidence="4">Aminoglycoside phosphotransferase domain-containing protein</fullName>
    </recommendedName>
</protein>
<dbReference type="OrthoDB" id="2156052at2759"/>
<dbReference type="EMBL" id="MDYL01000036">
    <property type="protein sequence ID" value="OQD68409.1"/>
    <property type="molecule type" value="Genomic_DNA"/>
</dbReference>
<dbReference type="Proteomes" id="UP000191522">
    <property type="component" value="Unassembled WGS sequence"/>
</dbReference>
<gene>
    <name evidence="2" type="ORF">PENDEC_c036G01700</name>
</gene>
<dbReference type="STRING" id="69771.A0A1V6NUX8"/>
<dbReference type="SUPFAM" id="SSF56112">
    <property type="entry name" value="Protein kinase-like (PK-like)"/>
    <property type="match status" value="1"/>
</dbReference>
<feature type="compositionally biased region" description="Polar residues" evidence="1">
    <location>
        <begin position="209"/>
        <end position="219"/>
    </location>
</feature>
<evidence type="ECO:0008006" key="4">
    <source>
        <dbReference type="Google" id="ProtNLM"/>
    </source>
</evidence>